<evidence type="ECO:0000256" key="9">
    <source>
        <dbReference type="ARBA" id="ARBA00023136"/>
    </source>
</evidence>
<evidence type="ECO:0000256" key="8">
    <source>
        <dbReference type="ARBA" id="ARBA00022927"/>
    </source>
</evidence>
<name>A0A2T0FE75_9ASCO</name>
<comment type="similarity">
    <text evidence="4">Belongs to the sorting nexin family.</text>
</comment>
<organism evidence="11 12">
    <name type="scientific">Wickerhamiella sorbophila</name>
    <dbReference type="NCBI Taxonomy" id="45607"/>
    <lineage>
        <taxon>Eukaryota</taxon>
        <taxon>Fungi</taxon>
        <taxon>Dikarya</taxon>
        <taxon>Ascomycota</taxon>
        <taxon>Saccharomycotina</taxon>
        <taxon>Dipodascomycetes</taxon>
        <taxon>Dipodascales</taxon>
        <taxon>Trichomonascaceae</taxon>
        <taxon>Wickerhamiella</taxon>
    </lineage>
</organism>
<dbReference type="OrthoDB" id="10064318at2759"/>
<feature type="domain" description="PX" evidence="10">
    <location>
        <begin position="204"/>
        <end position="321"/>
    </location>
</feature>
<dbReference type="GO" id="GO:0016020">
    <property type="term" value="C:membrane"/>
    <property type="evidence" value="ECO:0007669"/>
    <property type="project" value="UniProtKB-SubCell"/>
</dbReference>
<dbReference type="SUPFAM" id="SSF64268">
    <property type="entry name" value="PX domain"/>
    <property type="match status" value="1"/>
</dbReference>
<dbReference type="STRING" id="45607.A0A2T0FE75"/>
<dbReference type="Pfam" id="PF00787">
    <property type="entry name" value="PX"/>
    <property type="match status" value="1"/>
</dbReference>
<gene>
    <name evidence="11" type="ORF">B9G98_00895</name>
</gene>
<dbReference type="EMBL" id="NDIQ01000001">
    <property type="protein sequence ID" value="PRT53275.1"/>
    <property type="molecule type" value="Genomic_DNA"/>
</dbReference>
<dbReference type="Gene3D" id="3.30.530.20">
    <property type="match status" value="1"/>
</dbReference>
<dbReference type="InterPro" id="IPR027267">
    <property type="entry name" value="AH/BAR_dom_sf"/>
</dbReference>
<dbReference type="InterPro" id="IPR028662">
    <property type="entry name" value="SNX8/Mvp1"/>
</dbReference>
<evidence type="ECO:0000256" key="2">
    <source>
        <dbReference type="ARBA" id="ARBA00004287"/>
    </source>
</evidence>
<keyword evidence="7" id="KW-0963">Cytoplasm</keyword>
<dbReference type="InterPro" id="IPR045734">
    <property type="entry name" value="Snx8_BAR_dom"/>
</dbReference>
<dbReference type="GO" id="GO:0005829">
    <property type="term" value="C:cytosol"/>
    <property type="evidence" value="ECO:0007669"/>
    <property type="project" value="GOC"/>
</dbReference>
<keyword evidence="8" id="KW-0653">Protein transport</keyword>
<dbReference type="PANTHER" id="PTHR47554:SF1">
    <property type="entry name" value="SORTING NEXIN MVP1"/>
    <property type="match status" value="1"/>
</dbReference>
<accession>A0A2T0FE75</accession>
<keyword evidence="6" id="KW-0813">Transport</keyword>
<dbReference type="AlphaFoldDB" id="A0A2T0FE75"/>
<evidence type="ECO:0000259" key="10">
    <source>
        <dbReference type="PROSITE" id="PS50195"/>
    </source>
</evidence>
<proteinExistence type="inferred from homology"/>
<evidence type="ECO:0000313" key="12">
    <source>
        <dbReference type="Proteomes" id="UP000238350"/>
    </source>
</evidence>
<reference evidence="11 12" key="1">
    <citation type="submission" date="2017-04" db="EMBL/GenBank/DDBJ databases">
        <title>Genome sequencing of [Candida] sorbophila.</title>
        <authorList>
            <person name="Ahn J.O."/>
        </authorList>
    </citation>
    <scope>NUCLEOTIDE SEQUENCE [LARGE SCALE GENOMIC DNA]</scope>
    <source>
        <strain evidence="11 12">DS02</strain>
    </source>
</reference>
<protein>
    <recommendedName>
        <fullName evidence="5">Sorting nexin MVP1</fullName>
    </recommendedName>
</protein>
<dbReference type="PANTHER" id="PTHR47554">
    <property type="entry name" value="SORTING NEXIN MVP1"/>
    <property type="match status" value="1"/>
</dbReference>
<keyword evidence="9" id="KW-0472">Membrane</keyword>
<evidence type="ECO:0000256" key="3">
    <source>
        <dbReference type="ARBA" id="ARBA00004496"/>
    </source>
</evidence>
<evidence type="ECO:0000256" key="6">
    <source>
        <dbReference type="ARBA" id="ARBA00022448"/>
    </source>
</evidence>
<keyword evidence="12" id="KW-1185">Reference proteome</keyword>
<evidence type="ECO:0000256" key="7">
    <source>
        <dbReference type="ARBA" id="ARBA00022490"/>
    </source>
</evidence>
<sequence length="597" mass="65954">MYDVVGDVEQYQEFVPYCKRSHVTAHENGHPSRATLTVGWDAIEDEFESKLTYTPTTVVAEAANNKMFKELKCECQCVIMTDLWGDLNEEREIPLEYKALYAESAPQDGKVAVGKVNAILQRAALPPDVAALILDGAARGQPSVEESDFYTALAMISAVQSLGDPQQAILAVQQGPPDVYGPIMLSSEGTTPEPPVQAFPVDVSPQFRVTIVSKLQGSFLFRHVVYAVEGVYELRQCRAIRRYSDFVVLLEALMKKYPFRLLPPLPPKKLAVDGHYFTSDDSFLEYRRTGLARFINLLLRHPVVGKDDLVKAFLVVDAPLSVAMNAPLNHAQDEFNSRTISPLFIANWDAAAQAERWRTIKQGTDDCLEECVKLMHSYYRSVRLRAAMSDECDVAKEHFTALAYTLPNAFPENDGSKNGHISGPAGDVPAITAGIEAAASFLDKYSRLGHDVAQSTIDGPLEQVKVFRDMLVSVRELFARQARLGGNTIAAQERKIASTQAKVASRATAPDTTPEDLQKLKDRISAAQESIKEQTNRDWLIKETITRELEMARSLQYQVVQILASLGVLASGRSESAINLINSFTNAIGDMPKAVVE</sequence>
<dbReference type="PROSITE" id="PS50195">
    <property type="entry name" value="PX"/>
    <property type="match status" value="1"/>
</dbReference>
<dbReference type="InterPro" id="IPR001683">
    <property type="entry name" value="PX_dom"/>
</dbReference>
<dbReference type="GO" id="GO:0005768">
    <property type="term" value="C:endosome"/>
    <property type="evidence" value="ECO:0007669"/>
    <property type="project" value="TreeGrafter"/>
</dbReference>
<evidence type="ECO:0000256" key="4">
    <source>
        <dbReference type="ARBA" id="ARBA00010883"/>
    </source>
</evidence>
<dbReference type="Pfam" id="PF03364">
    <property type="entry name" value="Polyketide_cyc"/>
    <property type="match status" value="1"/>
</dbReference>
<dbReference type="RefSeq" id="XP_024663221.1">
    <property type="nucleotide sequence ID" value="XM_024807453.1"/>
</dbReference>
<dbReference type="Gene3D" id="3.30.1520.10">
    <property type="entry name" value="Phox-like domain"/>
    <property type="match status" value="1"/>
</dbReference>
<dbReference type="Pfam" id="PF19566">
    <property type="entry name" value="Snx8_BAR_dom"/>
    <property type="match status" value="1"/>
</dbReference>
<evidence type="ECO:0000256" key="1">
    <source>
        <dbReference type="ARBA" id="ARBA00002474"/>
    </source>
</evidence>
<dbReference type="GO" id="GO:0006623">
    <property type="term" value="P:protein targeting to vacuole"/>
    <property type="evidence" value="ECO:0007669"/>
    <property type="project" value="TreeGrafter"/>
</dbReference>
<dbReference type="GeneID" id="36514644"/>
<dbReference type="Proteomes" id="UP000238350">
    <property type="component" value="Unassembled WGS sequence"/>
</dbReference>
<evidence type="ECO:0000256" key="5">
    <source>
        <dbReference type="ARBA" id="ARBA00014268"/>
    </source>
</evidence>
<dbReference type="InterPro" id="IPR005031">
    <property type="entry name" value="COQ10_START"/>
</dbReference>
<dbReference type="SUPFAM" id="SSF55961">
    <property type="entry name" value="Bet v1-like"/>
    <property type="match status" value="1"/>
</dbReference>
<comment type="caution">
    <text evidence="11">The sequence shown here is derived from an EMBL/GenBank/DDBJ whole genome shotgun (WGS) entry which is preliminary data.</text>
</comment>
<comment type="subcellular location">
    <subcellularLocation>
        <location evidence="3">Cytoplasm</location>
    </subcellularLocation>
    <subcellularLocation>
        <location evidence="2">Membrane</location>
        <topology evidence="2">Peripheral membrane protein</topology>
        <orientation evidence="2">Cytoplasmic side</orientation>
    </subcellularLocation>
</comment>
<dbReference type="InterPro" id="IPR023393">
    <property type="entry name" value="START-like_dom_sf"/>
</dbReference>
<dbReference type="GO" id="GO:0032266">
    <property type="term" value="F:phosphatidylinositol-3-phosphate binding"/>
    <property type="evidence" value="ECO:0007669"/>
    <property type="project" value="TreeGrafter"/>
</dbReference>
<dbReference type="Gene3D" id="1.20.1270.60">
    <property type="entry name" value="Arfaptin homology (AH) domain/BAR domain"/>
    <property type="match status" value="1"/>
</dbReference>
<dbReference type="SMART" id="SM00312">
    <property type="entry name" value="PX"/>
    <property type="match status" value="1"/>
</dbReference>
<comment type="function">
    <text evidence="1">Required for vacuolar protein sorting.</text>
</comment>
<evidence type="ECO:0000313" key="11">
    <source>
        <dbReference type="EMBL" id="PRT53275.1"/>
    </source>
</evidence>
<dbReference type="InterPro" id="IPR036871">
    <property type="entry name" value="PX_dom_sf"/>
</dbReference>
<dbReference type="GO" id="GO:0042147">
    <property type="term" value="P:retrograde transport, endosome to Golgi"/>
    <property type="evidence" value="ECO:0007669"/>
    <property type="project" value="InterPro"/>
</dbReference>